<dbReference type="PROSITE" id="PS00018">
    <property type="entry name" value="EF_HAND_1"/>
    <property type="match status" value="2"/>
</dbReference>
<evidence type="ECO:0000259" key="1">
    <source>
        <dbReference type="Pfam" id="PF03781"/>
    </source>
</evidence>
<dbReference type="GO" id="GO:0004553">
    <property type="term" value="F:hydrolase activity, hydrolyzing O-glycosyl compounds"/>
    <property type="evidence" value="ECO:0007669"/>
    <property type="project" value="InterPro"/>
</dbReference>
<feature type="domain" description="Sulfatase-modifying factor enzyme-like" evidence="1">
    <location>
        <begin position="109"/>
        <end position="354"/>
    </location>
</feature>
<dbReference type="GO" id="GO:0120147">
    <property type="term" value="F:formylglycine-generating oxidase activity"/>
    <property type="evidence" value="ECO:0007669"/>
    <property type="project" value="TreeGrafter"/>
</dbReference>
<accession>A0A0F9TCC7</accession>
<dbReference type="Pfam" id="PF03781">
    <property type="entry name" value="FGE-sulfatase"/>
    <property type="match status" value="1"/>
</dbReference>
<proteinExistence type="predicted"/>
<gene>
    <name evidence="2" type="ORF">LCGC14_0366660</name>
</gene>
<dbReference type="InterPro" id="IPR005532">
    <property type="entry name" value="SUMF_dom"/>
</dbReference>
<organism evidence="2">
    <name type="scientific">marine sediment metagenome</name>
    <dbReference type="NCBI Taxonomy" id="412755"/>
    <lineage>
        <taxon>unclassified sequences</taxon>
        <taxon>metagenomes</taxon>
        <taxon>ecological metagenomes</taxon>
    </lineage>
</organism>
<dbReference type="NCBIfam" id="TIGR02595">
    <property type="entry name" value="PEP_CTERM"/>
    <property type="match status" value="1"/>
</dbReference>
<dbReference type="SUPFAM" id="SSF63446">
    <property type="entry name" value="Type I dockerin domain"/>
    <property type="match status" value="1"/>
</dbReference>
<dbReference type="InterPro" id="IPR051043">
    <property type="entry name" value="Sulfatase_Mod_Factor_Kinase"/>
</dbReference>
<dbReference type="EMBL" id="LAZR01000289">
    <property type="protein sequence ID" value="KKN76799.1"/>
    <property type="molecule type" value="Genomic_DNA"/>
</dbReference>
<dbReference type="Gene3D" id="1.10.1330.10">
    <property type="entry name" value="Dockerin domain"/>
    <property type="match status" value="2"/>
</dbReference>
<sequence length="519" mass="55887">MPCIASRMWYHMREDISPHTRRTRTMRHIAITMVILLVCAGLAQAGIRADLSGDAVVDFATTMDMPFMAVGNMGNAGEWSGENYGIPSPGPAETWGYGPDQICGAVDYAYSIGKFEVTAGQYTEFLNAVAITDAYGLYNTDMWEHSRGNKIQRSGADGSYVYSVAAEREDRPVNFISWGDAARLANWMTNGMPTGVQDLTTTEDGSYFLDGALTGVRKADARYVIPSEDEWYKAAYHKNNGATSDYYIFPTSTDVIPSSAVIDPDPGNNANYTYPGSIGSPYWRTEVGEYENTVSAYGAYDMGGNVMEWNEAEILGQRGVRGGAVMLNWGMNAANRHHLAAIDSGSLIGLRLVRLALPGDFDGDGDVDADDIDLMAGYIRTSVPPTGADYDVDGDGDVDEDDMIYHVENLVELTDGSGRIGTQRGDFNLDGVVNATDLAIMKANFGSSGVGYAAGNTNYDVVINATDLALLKATFGYVAPAGAVPEPVTISLLALGGLGVLRRRSTIRRGRALASQSHR</sequence>
<dbReference type="GO" id="GO:0000272">
    <property type="term" value="P:polysaccharide catabolic process"/>
    <property type="evidence" value="ECO:0007669"/>
    <property type="project" value="InterPro"/>
</dbReference>
<dbReference type="CDD" id="cd14256">
    <property type="entry name" value="Dockerin_I"/>
    <property type="match status" value="1"/>
</dbReference>
<comment type="caution">
    <text evidence="2">The sequence shown here is derived from an EMBL/GenBank/DDBJ whole genome shotgun (WGS) entry which is preliminary data.</text>
</comment>
<protein>
    <recommendedName>
        <fullName evidence="1">Sulfatase-modifying factor enzyme-like domain-containing protein</fullName>
    </recommendedName>
</protein>
<evidence type="ECO:0000313" key="2">
    <source>
        <dbReference type="EMBL" id="KKN76799.1"/>
    </source>
</evidence>
<dbReference type="InterPro" id="IPR002105">
    <property type="entry name" value="Dockerin_1_rpt"/>
</dbReference>
<dbReference type="InterPro" id="IPR016187">
    <property type="entry name" value="CTDL_fold"/>
</dbReference>
<dbReference type="InterPro" id="IPR013424">
    <property type="entry name" value="Ice-binding_C"/>
</dbReference>
<dbReference type="AlphaFoldDB" id="A0A0F9TCC7"/>
<dbReference type="InterPro" id="IPR042095">
    <property type="entry name" value="SUMF_sf"/>
</dbReference>
<dbReference type="PANTHER" id="PTHR23150">
    <property type="entry name" value="SULFATASE MODIFYING FACTOR 1, 2"/>
    <property type="match status" value="1"/>
</dbReference>
<dbReference type="Pfam" id="PF00404">
    <property type="entry name" value="Dockerin_1"/>
    <property type="match status" value="1"/>
</dbReference>
<dbReference type="InterPro" id="IPR018247">
    <property type="entry name" value="EF_Hand_1_Ca_BS"/>
</dbReference>
<dbReference type="SUPFAM" id="SSF56436">
    <property type="entry name" value="C-type lectin-like"/>
    <property type="match status" value="1"/>
</dbReference>
<dbReference type="Gene3D" id="3.90.1580.10">
    <property type="entry name" value="paralog of FGE (formylglycine-generating enzyme)"/>
    <property type="match status" value="1"/>
</dbReference>
<reference evidence="2" key="1">
    <citation type="journal article" date="2015" name="Nature">
        <title>Complex archaea that bridge the gap between prokaryotes and eukaryotes.</title>
        <authorList>
            <person name="Spang A."/>
            <person name="Saw J.H."/>
            <person name="Jorgensen S.L."/>
            <person name="Zaremba-Niedzwiedzka K."/>
            <person name="Martijn J."/>
            <person name="Lind A.E."/>
            <person name="van Eijk R."/>
            <person name="Schleper C."/>
            <person name="Guy L."/>
            <person name="Ettema T.J."/>
        </authorList>
    </citation>
    <scope>NUCLEOTIDE SEQUENCE</scope>
</reference>
<name>A0A0F9TCC7_9ZZZZ</name>
<dbReference type="PANTHER" id="PTHR23150:SF19">
    <property type="entry name" value="FORMYLGLYCINE-GENERATING ENZYME"/>
    <property type="match status" value="1"/>
</dbReference>
<dbReference type="InterPro" id="IPR036439">
    <property type="entry name" value="Dockerin_dom_sf"/>
</dbReference>